<reference evidence="1 2" key="1">
    <citation type="submission" date="2024-04" db="EMBL/GenBank/DDBJ databases">
        <authorList>
            <person name="Wojcicki M."/>
            <person name="Srednicka P."/>
            <person name="Shymialevich D."/>
            <person name="Sokolowska B."/>
        </authorList>
    </citation>
    <scope>NUCLEOTIDE SEQUENCE [LARGE SCALE GENOMIC DNA]</scope>
</reference>
<organism evidence="1 2">
    <name type="scientific">Enterobacter phage KKP_3711</name>
    <dbReference type="NCBI Taxonomy" id="3109398"/>
    <lineage>
        <taxon>Viruses</taxon>
        <taxon>Duplodnaviria</taxon>
        <taxon>Heunggongvirae</taxon>
        <taxon>Uroviricota</taxon>
        <taxon>Caudoviricetes</taxon>
        <taxon>Demerecviridae</taxon>
        <taxon>Markadamsvirinae</taxon>
    </lineage>
</organism>
<proteinExistence type="predicted"/>
<name>A0AAX4Q6T8_9CAUD</name>
<dbReference type="EMBL" id="PP579741">
    <property type="protein sequence ID" value="XAG95926.1"/>
    <property type="molecule type" value="Genomic_DNA"/>
</dbReference>
<evidence type="ECO:0000313" key="1">
    <source>
        <dbReference type="EMBL" id="XAG95926.1"/>
    </source>
</evidence>
<sequence>MNLGTTCVFDHMEMCCPRILYVVHFTEQLTLEEARTKMTEITGTDFSEGAYFSVGLDFVDCTRLYHLIQLGVESDEVKEGIKILKNYRPQILENVIAGRPSNPLMIRMYDEDARDYEWQNRFHERIKVVMDEGYAELRKRSEEYCEKRRLERESKTTD</sequence>
<accession>A0AAX4Q6T8</accession>
<evidence type="ECO:0000313" key="2">
    <source>
        <dbReference type="Proteomes" id="UP001437386"/>
    </source>
</evidence>
<protein>
    <submittedName>
        <fullName evidence="1">Uncharacterized protein</fullName>
    </submittedName>
</protein>
<dbReference type="Proteomes" id="UP001437386">
    <property type="component" value="Segment"/>
</dbReference>
<keyword evidence="2" id="KW-1185">Reference proteome</keyword>
<gene>
    <name evidence="1" type="ORF">U7154_000159</name>
</gene>